<evidence type="ECO:0000313" key="1">
    <source>
        <dbReference type="EMBL" id="TFK71207.1"/>
    </source>
</evidence>
<gene>
    <name evidence="1" type="ORF">BDN72DRAFT_474989</name>
</gene>
<dbReference type="EMBL" id="ML208301">
    <property type="protein sequence ID" value="TFK71207.1"/>
    <property type="molecule type" value="Genomic_DNA"/>
</dbReference>
<organism evidence="1 2">
    <name type="scientific">Pluteus cervinus</name>
    <dbReference type="NCBI Taxonomy" id="181527"/>
    <lineage>
        <taxon>Eukaryota</taxon>
        <taxon>Fungi</taxon>
        <taxon>Dikarya</taxon>
        <taxon>Basidiomycota</taxon>
        <taxon>Agaricomycotina</taxon>
        <taxon>Agaricomycetes</taxon>
        <taxon>Agaricomycetidae</taxon>
        <taxon>Agaricales</taxon>
        <taxon>Pluteineae</taxon>
        <taxon>Pluteaceae</taxon>
        <taxon>Pluteus</taxon>
    </lineage>
</organism>
<accession>A0ACD3B005</accession>
<proteinExistence type="predicted"/>
<sequence length="160" mass="17220">MAPAGEPKESPKPQPIGNLALIVLLTTCTMCGLFLLWRRADGLKRIVSHQMKTWTRQEGAIRLSEDDGPAATQFLSDDPADDDDDMEWDNGDDEPLPPGVTIDGLDSSHKAMNRAAASKGLAGQQSSGSARQPILQFSTGEGGFQDDQSSSRPPDRNAWA</sequence>
<reference evidence="1 2" key="1">
    <citation type="journal article" date="2019" name="Nat. Ecol. Evol.">
        <title>Megaphylogeny resolves global patterns of mushroom evolution.</title>
        <authorList>
            <person name="Varga T."/>
            <person name="Krizsan K."/>
            <person name="Foldi C."/>
            <person name="Dima B."/>
            <person name="Sanchez-Garcia M."/>
            <person name="Sanchez-Ramirez S."/>
            <person name="Szollosi G.J."/>
            <person name="Szarkandi J.G."/>
            <person name="Papp V."/>
            <person name="Albert L."/>
            <person name="Andreopoulos W."/>
            <person name="Angelini C."/>
            <person name="Antonin V."/>
            <person name="Barry K.W."/>
            <person name="Bougher N.L."/>
            <person name="Buchanan P."/>
            <person name="Buyck B."/>
            <person name="Bense V."/>
            <person name="Catcheside P."/>
            <person name="Chovatia M."/>
            <person name="Cooper J."/>
            <person name="Damon W."/>
            <person name="Desjardin D."/>
            <person name="Finy P."/>
            <person name="Geml J."/>
            <person name="Haridas S."/>
            <person name="Hughes K."/>
            <person name="Justo A."/>
            <person name="Karasinski D."/>
            <person name="Kautmanova I."/>
            <person name="Kiss B."/>
            <person name="Kocsube S."/>
            <person name="Kotiranta H."/>
            <person name="LaButti K.M."/>
            <person name="Lechner B.E."/>
            <person name="Liimatainen K."/>
            <person name="Lipzen A."/>
            <person name="Lukacs Z."/>
            <person name="Mihaltcheva S."/>
            <person name="Morgado L.N."/>
            <person name="Niskanen T."/>
            <person name="Noordeloos M.E."/>
            <person name="Ohm R.A."/>
            <person name="Ortiz-Santana B."/>
            <person name="Ovrebo C."/>
            <person name="Racz N."/>
            <person name="Riley R."/>
            <person name="Savchenko A."/>
            <person name="Shiryaev A."/>
            <person name="Soop K."/>
            <person name="Spirin V."/>
            <person name="Szebenyi C."/>
            <person name="Tomsovsky M."/>
            <person name="Tulloss R.E."/>
            <person name="Uehling J."/>
            <person name="Grigoriev I.V."/>
            <person name="Vagvolgyi C."/>
            <person name="Papp T."/>
            <person name="Martin F.M."/>
            <person name="Miettinen O."/>
            <person name="Hibbett D.S."/>
            <person name="Nagy L.G."/>
        </authorList>
    </citation>
    <scope>NUCLEOTIDE SEQUENCE [LARGE SCALE GENOMIC DNA]</scope>
    <source>
        <strain evidence="1 2">NL-1719</strain>
    </source>
</reference>
<protein>
    <submittedName>
        <fullName evidence="1">Uncharacterized protein</fullName>
    </submittedName>
</protein>
<dbReference type="Proteomes" id="UP000308600">
    <property type="component" value="Unassembled WGS sequence"/>
</dbReference>
<name>A0ACD3B005_9AGAR</name>
<evidence type="ECO:0000313" key="2">
    <source>
        <dbReference type="Proteomes" id="UP000308600"/>
    </source>
</evidence>
<keyword evidence="2" id="KW-1185">Reference proteome</keyword>